<gene>
    <name evidence="3" type="ORF">A2042_07460</name>
</gene>
<feature type="transmembrane region" description="Helical" evidence="1">
    <location>
        <begin position="190"/>
        <end position="209"/>
    </location>
</feature>
<keyword evidence="1" id="KW-0472">Membrane</keyword>
<feature type="transmembrane region" description="Helical" evidence="1">
    <location>
        <begin position="70"/>
        <end position="86"/>
    </location>
</feature>
<evidence type="ECO:0000259" key="2">
    <source>
        <dbReference type="Pfam" id="PF04892"/>
    </source>
</evidence>
<evidence type="ECO:0000313" key="4">
    <source>
        <dbReference type="Proteomes" id="UP000178526"/>
    </source>
</evidence>
<name>A0A1F7RQJ2_9BACT</name>
<feature type="transmembrane region" description="Helical" evidence="1">
    <location>
        <begin position="41"/>
        <end position="63"/>
    </location>
</feature>
<feature type="transmembrane region" description="Helical" evidence="1">
    <location>
        <begin position="7"/>
        <end position="29"/>
    </location>
</feature>
<reference evidence="3 4" key="1">
    <citation type="journal article" date="2016" name="Nat. Commun.">
        <title>Thousands of microbial genomes shed light on interconnected biogeochemical processes in an aquifer system.</title>
        <authorList>
            <person name="Anantharaman K."/>
            <person name="Brown C.T."/>
            <person name="Hug L.A."/>
            <person name="Sharon I."/>
            <person name="Castelle C.J."/>
            <person name="Probst A.J."/>
            <person name="Thomas B.C."/>
            <person name="Singh A."/>
            <person name="Wilkins M.J."/>
            <person name="Karaoz U."/>
            <person name="Brodie E.L."/>
            <person name="Williams K.H."/>
            <person name="Hubbard S.S."/>
            <person name="Banfield J.F."/>
        </authorList>
    </citation>
    <scope>NUCLEOTIDE SEQUENCE [LARGE SCALE GENOMIC DNA]</scope>
</reference>
<dbReference type="InterPro" id="IPR006976">
    <property type="entry name" value="VanZ-like"/>
</dbReference>
<evidence type="ECO:0000256" key="1">
    <source>
        <dbReference type="SAM" id="Phobius"/>
    </source>
</evidence>
<protein>
    <recommendedName>
        <fullName evidence="2">VanZ-like domain-containing protein</fullName>
    </recommendedName>
</protein>
<dbReference type="AlphaFoldDB" id="A0A1F7RQJ2"/>
<keyword evidence="1" id="KW-1133">Transmembrane helix</keyword>
<dbReference type="Proteomes" id="UP000178526">
    <property type="component" value="Unassembled WGS sequence"/>
</dbReference>
<accession>A0A1F7RQJ2</accession>
<feature type="domain" description="VanZ-like" evidence="2">
    <location>
        <begin position="95"/>
        <end position="170"/>
    </location>
</feature>
<dbReference type="EMBL" id="MGDB01000001">
    <property type="protein sequence ID" value="OGL43408.1"/>
    <property type="molecule type" value="Genomic_DNA"/>
</dbReference>
<dbReference type="Pfam" id="PF04892">
    <property type="entry name" value="VanZ"/>
    <property type="match status" value="1"/>
</dbReference>
<dbReference type="NCBIfam" id="NF037970">
    <property type="entry name" value="vanZ_1"/>
    <property type="match status" value="1"/>
</dbReference>
<comment type="caution">
    <text evidence="3">The sequence shown here is derived from an EMBL/GenBank/DDBJ whole genome shotgun (WGS) entry which is preliminary data.</text>
</comment>
<feature type="transmembrane region" description="Helical" evidence="1">
    <location>
        <begin position="121"/>
        <end position="137"/>
    </location>
</feature>
<feature type="transmembrane region" description="Helical" evidence="1">
    <location>
        <begin position="356"/>
        <end position="374"/>
    </location>
</feature>
<proteinExistence type="predicted"/>
<sequence>MTKSKRISDWLQVLSLIVLICLTIPYTPLLWKPLSADQKSLIITGIYALAFLLGLFILIYLFFYRKERRVLPYLWLFTVALLYLQALNSLKEFPIEKFHLIEYGALGILTFKALKNDIRDLNIYIWSILITFYVGIFDETVQWLVPNRVGAIEDVWLNTKSGILSLMLIGLVIRPKGIETRFYTKNLKKVYIPIFVVLVATGVFINFVHDFGYRMKLSDSIEIYSHFPEGELRSINNIFQRDISFLIKTAERFINKDKSSGDISVREAKALTFFKEAAGHRWERDYAFSKMRFLKSLKEQIILKNDYSSVLYLKPFKWSKDKEMLVEKLAKEERGKDIYISPVSGILITKFSKVEMWFFIGIIILVLIFFSAKLKISFKG</sequence>
<organism evidence="3 4">
    <name type="scientific">Candidatus Schekmanbacteria bacterium GWA2_38_11</name>
    <dbReference type="NCBI Taxonomy" id="1817876"/>
    <lineage>
        <taxon>Bacteria</taxon>
        <taxon>Candidatus Schekmaniibacteriota</taxon>
    </lineage>
</organism>
<evidence type="ECO:0000313" key="3">
    <source>
        <dbReference type="EMBL" id="OGL43408.1"/>
    </source>
</evidence>
<keyword evidence="1" id="KW-0812">Transmembrane</keyword>